<dbReference type="InterPro" id="IPR017853">
    <property type="entry name" value="GH"/>
</dbReference>
<dbReference type="AlphaFoldDB" id="A0A9P4XTU8"/>
<dbReference type="Pfam" id="PF01915">
    <property type="entry name" value="Glyco_hydro_3_C"/>
    <property type="match status" value="1"/>
</dbReference>
<dbReference type="Pfam" id="PF00933">
    <property type="entry name" value="Glyco_hydro_3"/>
    <property type="match status" value="1"/>
</dbReference>
<dbReference type="SMART" id="SM01217">
    <property type="entry name" value="Fn3_like"/>
    <property type="match status" value="1"/>
</dbReference>
<dbReference type="SUPFAM" id="SSF52279">
    <property type="entry name" value="Beta-D-glucan exohydrolase, C-terminal domain"/>
    <property type="match status" value="1"/>
</dbReference>
<gene>
    <name evidence="15" type="ORF">M406DRAFT_83273</name>
</gene>
<evidence type="ECO:0000256" key="10">
    <source>
        <dbReference type="ARBA" id="ARBA00023277"/>
    </source>
</evidence>
<keyword evidence="5" id="KW-0964">Secreted</keyword>
<evidence type="ECO:0000256" key="12">
    <source>
        <dbReference type="ARBA" id="ARBA00023326"/>
    </source>
</evidence>
<evidence type="ECO:0000313" key="16">
    <source>
        <dbReference type="Proteomes" id="UP000803844"/>
    </source>
</evidence>
<reference evidence="15" key="1">
    <citation type="journal article" date="2020" name="Phytopathology">
        <title>Genome sequence of the chestnut blight fungus Cryphonectria parasitica EP155: A fundamental resource for an archetypical invasive plant pathogen.</title>
        <authorList>
            <person name="Crouch J.A."/>
            <person name="Dawe A."/>
            <person name="Aerts A."/>
            <person name="Barry K."/>
            <person name="Churchill A.C.L."/>
            <person name="Grimwood J."/>
            <person name="Hillman B."/>
            <person name="Milgroom M.G."/>
            <person name="Pangilinan J."/>
            <person name="Smith M."/>
            <person name="Salamov A."/>
            <person name="Schmutz J."/>
            <person name="Yadav J."/>
            <person name="Grigoriev I.V."/>
            <person name="Nuss D."/>
        </authorList>
    </citation>
    <scope>NUCLEOTIDE SEQUENCE</scope>
    <source>
        <strain evidence="15">EP155</strain>
    </source>
</reference>
<dbReference type="Gene3D" id="3.20.20.300">
    <property type="entry name" value="Glycoside hydrolase, family 3, N-terminal domain"/>
    <property type="match status" value="1"/>
</dbReference>
<dbReference type="GeneID" id="63843163"/>
<dbReference type="InterPro" id="IPR036962">
    <property type="entry name" value="Glyco_hydro_3_N_sf"/>
</dbReference>
<evidence type="ECO:0000256" key="3">
    <source>
        <dbReference type="ARBA" id="ARBA00004987"/>
    </source>
</evidence>
<sequence length="730" mass="78182">MVANMTLDEKISLTAGSSSDTGCVGFLNPIERLSFPGMCFQDAGNGVRATDFVSSWPSGIHMGASWNRNLSLQRALGMGGEFRTKGINVFLGPVVSPMGRTVTSGRIWEGISPDPYLSGALVFETVSGVQGAGVITSTKHFIGNEQESHRMPNGTAQSVSSNIDDQTMHELYLWPFQDAVHAGSANIMCSYQRINNSYGCANSATLNGLLKTELGFQGFVVSDWGAQYAGVATAQAGLDVAMPNAGSHWGSQLSQAVSNGSVSEARVDDMVTRLLAAWYQLGQDQGYPSPGVGLPQSLTDPHTIVDARNASFKQTLLDGAIEGHVLVKNTNNALPLSKPRMLSIYGYSATQPGQYNAEPAGGSVWTYGAEAASPLAVIEGFVGNLTYPYSQIATNGTLFCGGGSGANSAALGSSPMDALIQQAYKDDTAMFWDFESATPNVDGASDACLVFGNAWASEGSDRPGVHDDYTDGLIKYVASRCNNTIVVFHNAGVRLVDQFVDNDNVTALIFAHLPGQESGRALVSLLYGASNNWGKLPYTVAHNESDYGDLLRPDLGSGEYELFPQANFTEGVFIDYRRFDAANTTPRYEFGYGMSYTTFAYSDLAITQNSTANTSQYPSGEILQGGQVDLWDDLVSVTAAIENTGTMNGTEVAQLYVETPNTAQPSRMLRGFDKPFLSAGQTTTVTFSLTRRDLSQWDTSAQKWMLQPGTYTVFVGASSRDLRLNGTFTI</sequence>
<dbReference type="SUPFAM" id="SSF51445">
    <property type="entry name" value="(Trans)glycosidases"/>
    <property type="match status" value="1"/>
</dbReference>
<evidence type="ECO:0000256" key="2">
    <source>
        <dbReference type="ARBA" id="ARBA00004613"/>
    </source>
</evidence>
<keyword evidence="7 13" id="KW-0378">Hydrolase</keyword>
<dbReference type="InterPro" id="IPR002772">
    <property type="entry name" value="Glyco_hydro_3_C"/>
</dbReference>
<comment type="caution">
    <text evidence="15">The sequence shown here is derived from an EMBL/GenBank/DDBJ whole genome shotgun (WGS) entry which is preliminary data.</text>
</comment>
<comment type="subcellular location">
    <subcellularLocation>
        <location evidence="2">Secreted</location>
    </subcellularLocation>
</comment>
<dbReference type="FunFam" id="3.20.20.300:FF:000002">
    <property type="entry name" value="Probable beta-glucosidase"/>
    <property type="match status" value="1"/>
</dbReference>
<dbReference type="PANTHER" id="PTHR42715:SF5">
    <property type="entry name" value="BETA-GLUCOSIDASE M-RELATED"/>
    <property type="match status" value="1"/>
</dbReference>
<dbReference type="InterPro" id="IPR013783">
    <property type="entry name" value="Ig-like_fold"/>
</dbReference>
<keyword evidence="16" id="KW-1185">Reference proteome</keyword>
<dbReference type="EMBL" id="MU032352">
    <property type="protein sequence ID" value="KAF3760545.1"/>
    <property type="molecule type" value="Genomic_DNA"/>
</dbReference>
<evidence type="ECO:0000256" key="1">
    <source>
        <dbReference type="ARBA" id="ARBA00000448"/>
    </source>
</evidence>
<dbReference type="RefSeq" id="XP_040771524.1">
    <property type="nucleotide sequence ID" value="XM_040926034.1"/>
</dbReference>
<dbReference type="PROSITE" id="PS00775">
    <property type="entry name" value="GLYCOSYL_HYDROL_F3"/>
    <property type="match status" value="1"/>
</dbReference>
<proteinExistence type="inferred from homology"/>
<keyword evidence="10 13" id="KW-0119">Carbohydrate metabolism</keyword>
<dbReference type="OrthoDB" id="416222at2759"/>
<evidence type="ECO:0000256" key="8">
    <source>
        <dbReference type="ARBA" id="ARBA00023001"/>
    </source>
</evidence>
<dbReference type="Pfam" id="PF14310">
    <property type="entry name" value="Fn3-like"/>
    <property type="match status" value="1"/>
</dbReference>
<keyword evidence="9" id="KW-0325">Glycoprotein</keyword>
<protein>
    <recommendedName>
        <fullName evidence="13">beta-glucosidase</fullName>
        <ecNumber evidence="13">3.2.1.21</ecNumber>
    </recommendedName>
</protein>
<keyword evidence="6" id="KW-0732">Signal</keyword>
<dbReference type="InterPro" id="IPR036881">
    <property type="entry name" value="Glyco_hydro_3_C_sf"/>
</dbReference>
<dbReference type="PRINTS" id="PR00133">
    <property type="entry name" value="GLHYDRLASE3"/>
</dbReference>
<dbReference type="GO" id="GO:0008422">
    <property type="term" value="F:beta-glucosidase activity"/>
    <property type="evidence" value="ECO:0007669"/>
    <property type="project" value="UniProtKB-EC"/>
</dbReference>
<evidence type="ECO:0000256" key="7">
    <source>
        <dbReference type="ARBA" id="ARBA00022801"/>
    </source>
</evidence>
<keyword evidence="12 13" id="KW-0624">Polysaccharide degradation</keyword>
<keyword evidence="11 13" id="KW-0326">Glycosidase</keyword>
<dbReference type="GO" id="GO:0030245">
    <property type="term" value="P:cellulose catabolic process"/>
    <property type="evidence" value="ECO:0007669"/>
    <property type="project" value="UniProtKB-KW"/>
</dbReference>
<dbReference type="Gene3D" id="2.60.40.10">
    <property type="entry name" value="Immunoglobulins"/>
    <property type="match status" value="1"/>
</dbReference>
<evidence type="ECO:0000256" key="11">
    <source>
        <dbReference type="ARBA" id="ARBA00023295"/>
    </source>
</evidence>
<evidence type="ECO:0000313" key="15">
    <source>
        <dbReference type="EMBL" id="KAF3760545.1"/>
    </source>
</evidence>
<feature type="domain" description="Fibronectin type III-like" evidence="14">
    <location>
        <begin position="651"/>
        <end position="719"/>
    </location>
</feature>
<name>A0A9P4XTU8_CRYP1</name>
<keyword evidence="8" id="KW-0136">Cellulose degradation</keyword>
<comment type="pathway">
    <text evidence="3 13">Glycan metabolism; cellulose degradation.</text>
</comment>
<organism evidence="15 16">
    <name type="scientific">Cryphonectria parasitica (strain ATCC 38755 / EP155)</name>
    <dbReference type="NCBI Taxonomy" id="660469"/>
    <lineage>
        <taxon>Eukaryota</taxon>
        <taxon>Fungi</taxon>
        <taxon>Dikarya</taxon>
        <taxon>Ascomycota</taxon>
        <taxon>Pezizomycotina</taxon>
        <taxon>Sordariomycetes</taxon>
        <taxon>Sordariomycetidae</taxon>
        <taxon>Diaporthales</taxon>
        <taxon>Cryphonectriaceae</taxon>
        <taxon>Cryphonectria-Endothia species complex</taxon>
        <taxon>Cryphonectria</taxon>
    </lineage>
</organism>
<dbReference type="InterPro" id="IPR026891">
    <property type="entry name" value="Fn3-like"/>
</dbReference>
<dbReference type="Gene3D" id="3.40.50.1700">
    <property type="entry name" value="Glycoside hydrolase family 3 C-terminal domain"/>
    <property type="match status" value="1"/>
</dbReference>
<dbReference type="Proteomes" id="UP000803844">
    <property type="component" value="Unassembled WGS sequence"/>
</dbReference>
<evidence type="ECO:0000259" key="14">
    <source>
        <dbReference type="SMART" id="SM01217"/>
    </source>
</evidence>
<dbReference type="InterPro" id="IPR050288">
    <property type="entry name" value="Cellulose_deg_GH3"/>
</dbReference>
<comment type="similarity">
    <text evidence="4 13">Belongs to the glycosyl hydrolase 3 family.</text>
</comment>
<dbReference type="InterPro" id="IPR019800">
    <property type="entry name" value="Glyco_hydro_3_AS"/>
</dbReference>
<dbReference type="PANTHER" id="PTHR42715">
    <property type="entry name" value="BETA-GLUCOSIDASE"/>
    <property type="match status" value="1"/>
</dbReference>
<evidence type="ECO:0000256" key="13">
    <source>
        <dbReference type="RuleBase" id="RU361161"/>
    </source>
</evidence>
<comment type="catalytic activity">
    <reaction evidence="1 13">
        <text>Hydrolysis of terminal, non-reducing beta-D-glucosyl residues with release of beta-D-glucose.</text>
        <dbReference type="EC" id="3.2.1.21"/>
    </reaction>
</comment>
<evidence type="ECO:0000256" key="4">
    <source>
        <dbReference type="ARBA" id="ARBA00005336"/>
    </source>
</evidence>
<dbReference type="FunFam" id="2.60.40.10:FF:000757">
    <property type="entry name" value="Beta-glucosidase G"/>
    <property type="match status" value="1"/>
</dbReference>
<evidence type="ECO:0000256" key="6">
    <source>
        <dbReference type="ARBA" id="ARBA00022729"/>
    </source>
</evidence>
<evidence type="ECO:0000256" key="5">
    <source>
        <dbReference type="ARBA" id="ARBA00022525"/>
    </source>
</evidence>
<dbReference type="GO" id="GO:0005576">
    <property type="term" value="C:extracellular region"/>
    <property type="evidence" value="ECO:0007669"/>
    <property type="project" value="UniProtKB-SubCell"/>
</dbReference>
<dbReference type="EC" id="3.2.1.21" evidence="13"/>
<accession>A0A9P4XTU8</accession>
<evidence type="ECO:0000256" key="9">
    <source>
        <dbReference type="ARBA" id="ARBA00023180"/>
    </source>
</evidence>
<dbReference type="InterPro" id="IPR001764">
    <property type="entry name" value="Glyco_hydro_3_N"/>
</dbReference>